<evidence type="ECO:0000256" key="2">
    <source>
        <dbReference type="SAM" id="SignalP"/>
    </source>
</evidence>
<evidence type="ECO:0000313" key="4">
    <source>
        <dbReference type="Proteomes" id="UP000663879"/>
    </source>
</evidence>
<dbReference type="Proteomes" id="UP000663879">
    <property type="component" value="Unassembled WGS sequence"/>
</dbReference>
<feature type="transmembrane region" description="Helical" evidence="1">
    <location>
        <begin position="100"/>
        <end position="118"/>
    </location>
</feature>
<evidence type="ECO:0000256" key="1">
    <source>
        <dbReference type="SAM" id="Phobius"/>
    </source>
</evidence>
<dbReference type="AlphaFoldDB" id="A0A813M9X1"/>
<sequence>MKFFLLFLCLLLASSSLKTDDYHDDLDTIQNQNVDETTQQMTTNTVFGTVVDSSTKTNDDTTSNGENHLSTPIGKINTISSDKIFQIFGVTFFNSSQKSYFFSLNILASSIMFSILFFKFF</sequence>
<keyword evidence="1" id="KW-0472">Membrane</keyword>
<keyword evidence="2" id="KW-0732">Signal</keyword>
<protein>
    <submittedName>
        <fullName evidence="3">Uncharacterized protein</fullName>
    </submittedName>
</protein>
<feature type="signal peptide" evidence="2">
    <location>
        <begin position="1"/>
        <end position="19"/>
    </location>
</feature>
<comment type="caution">
    <text evidence="3">The sequence shown here is derived from an EMBL/GenBank/DDBJ whole genome shotgun (WGS) entry which is preliminary data.</text>
</comment>
<reference evidence="3" key="1">
    <citation type="submission" date="2021-02" db="EMBL/GenBank/DDBJ databases">
        <authorList>
            <person name="Nowell W R."/>
        </authorList>
    </citation>
    <scope>NUCLEOTIDE SEQUENCE</scope>
    <source>
        <strain evidence="3">Ploen Becks lab</strain>
    </source>
</reference>
<keyword evidence="4" id="KW-1185">Reference proteome</keyword>
<dbReference type="EMBL" id="CAJNOC010000006">
    <property type="protein sequence ID" value="CAF0704301.1"/>
    <property type="molecule type" value="Genomic_DNA"/>
</dbReference>
<organism evidence="3 4">
    <name type="scientific">Brachionus calyciflorus</name>
    <dbReference type="NCBI Taxonomy" id="104777"/>
    <lineage>
        <taxon>Eukaryota</taxon>
        <taxon>Metazoa</taxon>
        <taxon>Spiralia</taxon>
        <taxon>Gnathifera</taxon>
        <taxon>Rotifera</taxon>
        <taxon>Eurotatoria</taxon>
        <taxon>Monogononta</taxon>
        <taxon>Pseudotrocha</taxon>
        <taxon>Ploima</taxon>
        <taxon>Brachionidae</taxon>
        <taxon>Brachionus</taxon>
    </lineage>
</organism>
<keyword evidence="1" id="KW-0812">Transmembrane</keyword>
<accession>A0A813M9X1</accession>
<evidence type="ECO:0000313" key="3">
    <source>
        <dbReference type="EMBL" id="CAF0704301.1"/>
    </source>
</evidence>
<gene>
    <name evidence="3" type="ORF">OXX778_LOCUS127</name>
</gene>
<name>A0A813M9X1_9BILA</name>
<keyword evidence="1" id="KW-1133">Transmembrane helix</keyword>
<feature type="chain" id="PRO_5032746815" evidence="2">
    <location>
        <begin position="20"/>
        <end position="121"/>
    </location>
</feature>
<proteinExistence type="predicted"/>